<reference evidence="3" key="1">
    <citation type="journal article" date="2020" name="Mol. Plant Microbe">
        <title>Rhizobial microsymbionts of the narrowly endemic Oxytropis species growing in Kamchatka are characterized by significant genetic diversity and possess a set of genes that are associated with T3SS and T6SS secretion systems and can affect the development of symbiosis.</title>
        <authorList>
            <person name="Safronova V."/>
            <person name="Guro P."/>
            <person name="Sazanova A."/>
            <person name="Kuznetsova I."/>
            <person name="Belimov A."/>
            <person name="Yakubov V."/>
            <person name="Chirak E."/>
            <person name="Afonin A."/>
            <person name="Gogolev Y."/>
            <person name="Andronov E."/>
            <person name="Tikhonovich I."/>
        </authorList>
    </citation>
    <scope>NUCLEOTIDE SEQUENCE [LARGE SCALE GENOMIC DNA]</scope>
    <source>
        <strain evidence="3">583</strain>
    </source>
</reference>
<dbReference type="EMBL" id="CP050296">
    <property type="protein sequence ID" value="QND57080.1"/>
    <property type="molecule type" value="Genomic_DNA"/>
</dbReference>
<protein>
    <submittedName>
        <fullName evidence="2">Uncharacterized protein</fullName>
    </submittedName>
</protein>
<dbReference type="AlphaFoldDB" id="A0A7G6SRE8"/>
<evidence type="ECO:0000313" key="3">
    <source>
        <dbReference type="Proteomes" id="UP000515465"/>
    </source>
</evidence>
<evidence type="ECO:0000256" key="1">
    <source>
        <dbReference type="SAM" id="MobiDB-lite"/>
    </source>
</evidence>
<gene>
    <name evidence="2" type="ORF">HB778_10985</name>
</gene>
<accession>A0A7G6SRE8</accession>
<sequence length="83" mass="9283">MSAVFRPELRKNKEIERLAVSVKRSNALALPGHRRAMSRHEAEKAKKAGTEPTFPSTDHAPVHPWSRGEFLPVDRALVNEALS</sequence>
<dbReference type="Proteomes" id="UP000515465">
    <property type="component" value="Chromosome"/>
</dbReference>
<dbReference type="RefSeq" id="WP_183463739.1">
    <property type="nucleotide sequence ID" value="NZ_CP050296.1"/>
</dbReference>
<organism evidence="2 3">
    <name type="scientific">Mesorhizobium huakuii</name>
    <dbReference type="NCBI Taxonomy" id="28104"/>
    <lineage>
        <taxon>Bacteria</taxon>
        <taxon>Pseudomonadati</taxon>
        <taxon>Pseudomonadota</taxon>
        <taxon>Alphaproteobacteria</taxon>
        <taxon>Hyphomicrobiales</taxon>
        <taxon>Phyllobacteriaceae</taxon>
        <taxon>Mesorhizobium</taxon>
    </lineage>
</organism>
<evidence type="ECO:0000313" key="2">
    <source>
        <dbReference type="EMBL" id="QND57080.1"/>
    </source>
</evidence>
<feature type="compositionally biased region" description="Basic and acidic residues" evidence="1">
    <location>
        <begin position="38"/>
        <end position="49"/>
    </location>
</feature>
<proteinExistence type="predicted"/>
<name>A0A7G6SRE8_9HYPH</name>
<feature type="region of interest" description="Disordered" evidence="1">
    <location>
        <begin position="33"/>
        <end position="66"/>
    </location>
</feature>